<dbReference type="InterPro" id="IPR005673">
    <property type="entry name" value="ABC_phos-bd_PstS"/>
</dbReference>
<dbReference type="CDD" id="cd13565">
    <property type="entry name" value="PBP2_PstS"/>
    <property type="match status" value="1"/>
</dbReference>
<evidence type="ECO:0000259" key="5">
    <source>
        <dbReference type="Pfam" id="PF12849"/>
    </source>
</evidence>
<keyword evidence="7" id="KW-1185">Reference proteome</keyword>
<keyword evidence="3 4" id="KW-0592">Phosphate transport</keyword>
<comment type="similarity">
    <text evidence="1 4">Belongs to the PstS family.</text>
</comment>
<organism evidence="6 7">
    <name type="scientific">Pseudonocardia broussonetiae</name>
    <dbReference type="NCBI Taxonomy" id="2736640"/>
    <lineage>
        <taxon>Bacteria</taxon>
        <taxon>Bacillati</taxon>
        <taxon>Actinomycetota</taxon>
        <taxon>Actinomycetes</taxon>
        <taxon>Pseudonocardiales</taxon>
        <taxon>Pseudonocardiaceae</taxon>
        <taxon>Pseudonocardia</taxon>
    </lineage>
</organism>
<dbReference type="PANTHER" id="PTHR42996:SF1">
    <property type="entry name" value="PHOSPHATE-BINDING PROTEIN PSTS"/>
    <property type="match status" value="1"/>
</dbReference>
<dbReference type="InterPro" id="IPR050962">
    <property type="entry name" value="Phosphate-bind_PstS"/>
</dbReference>
<protein>
    <recommendedName>
        <fullName evidence="4">Phosphate-binding protein</fullName>
    </recommendedName>
</protein>
<dbReference type="Gene3D" id="3.40.190.10">
    <property type="entry name" value="Periplasmic binding protein-like II"/>
    <property type="match status" value="2"/>
</dbReference>
<dbReference type="InterPro" id="IPR024370">
    <property type="entry name" value="PBP_domain"/>
</dbReference>
<evidence type="ECO:0000256" key="2">
    <source>
        <dbReference type="ARBA" id="ARBA00022448"/>
    </source>
</evidence>
<evidence type="ECO:0000313" key="6">
    <source>
        <dbReference type="EMBL" id="QJY45351.1"/>
    </source>
</evidence>
<dbReference type="PANTHER" id="PTHR42996">
    <property type="entry name" value="PHOSPHATE-BINDING PROTEIN PSTS"/>
    <property type="match status" value="1"/>
</dbReference>
<dbReference type="SUPFAM" id="SSF53850">
    <property type="entry name" value="Periplasmic binding protein-like II"/>
    <property type="match status" value="1"/>
</dbReference>
<dbReference type="GO" id="GO:0043190">
    <property type="term" value="C:ATP-binding cassette (ABC) transporter complex"/>
    <property type="evidence" value="ECO:0007669"/>
    <property type="project" value="InterPro"/>
</dbReference>
<dbReference type="GO" id="GO:0042301">
    <property type="term" value="F:phosphate ion binding"/>
    <property type="evidence" value="ECO:0007669"/>
    <property type="project" value="InterPro"/>
</dbReference>
<gene>
    <name evidence="6" type="primary">pstS</name>
    <name evidence="6" type="ORF">HOP40_05555</name>
</gene>
<keyword evidence="2 4" id="KW-0813">Transport</keyword>
<accession>A0A6M6JFU9</accession>
<dbReference type="GO" id="GO:0035435">
    <property type="term" value="P:phosphate ion transmembrane transport"/>
    <property type="evidence" value="ECO:0007669"/>
    <property type="project" value="InterPro"/>
</dbReference>
<dbReference type="EMBL" id="CP053564">
    <property type="protein sequence ID" value="QJY45351.1"/>
    <property type="molecule type" value="Genomic_DNA"/>
</dbReference>
<dbReference type="AlphaFoldDB" id="A0A6M6JFU9"/>
<name>A0A6M6JFU9_9PSEU</name>
<reference evidence="6 7" key="1">
    <citation type="submission" date="2020-05" db="EMBL/GenBank/DDBJ databases">
        <authorList>
            <person name="Mo P."/>
        </authorList>
    </citation>
    <scope>NUCLEOTIDE SEQUENCE [LARGE SCALE GENOMIC DNA]</scope>
    <source>
        <strain evidence="6 7">Gen01</strain>
    </source>
</reference>
<dbReference type="Pfam" id="PF12849">
    <property type="entry name" value="PBP_like_2"/>
    <property type="match status" value="1"/>
</dbReference>
<evidence type="ECO:0000313" key="7">
    <source>
        <dbReference type="Proteomes" id="UP000505377"/>
    </source>
</evidence>
<dbReference type="PIRSF" id="PIRSF002756">
    <property type="entry name" value="PstS"/>
    <property type="match status" value="1"/>
</dbReference>
<dbReference type="Proteomes" id="UP000505377">
    <property type="component" value="Chromosome"/>
</dbReference>
<feature type="domain" description="PBP" evidence="5">
    <location>
        <begin position="85"/>
        <end position="382"/>
    </location>
</feature>
<dbReference type="KEGG" id="pbro:HOP40_05555"/>
<evidence type="ECO:0000256" key="1">
    <source>
        <dbReference type="ARBA" id="ARBA00008725"/>
    </source>
</evidence>
<evidence type="ECO:0000256" key="3">
    <source>
        <dbReference type="ARBA" id="ARBA00022592"/>
    </source>
</evidence>
<sequence length="415" mass="41266">MCSFRVHLFGGARPPALPTVLGERPPRAAPTLAVLRRRNLHVKIVRHSARARVAAVGLATSGALLLAGCGAANESGAPAEAGGEAAASASASIAGAGATSQQAAMEAWVAGFSSVAPDATVSYDAAGSGAGRTQFVDGAVQFAGSDSALNDEQLPLAQTLCGGADNVIQLPLYVSPIAVIFNLPGVPTLQLSASNIAKLFNGSITNWNDPAIAAENPGVTLPDLAVTPVNRADDSGTTENFTEYLSAAAPADWTSEPDGVWPLSGGASAQGTSGVVGLVGSGAGSIGYADESQAGELGKVSVQVGSEYVAPTAEAAAAVVAASPRVEGGGAANFAVELARDTTAAGTYPVVLVSYTIACTQYADAAVADTVKAFLSYIASDEGQQAANANAGNAPITDEQRSQFLPVVESIGAAG</sequence>
<proteinExistence type="inferred from homology"/>
<evidence type="ECO:0000256" key="4">
    <source>
        <dbReference type="PIRNR" id="PIRNR002756"/>
    </source>
</evidence>
<dbReference type="NCBIfam" id="TIGR00975">
    <property type="entry name" value="3a0107s03"/>
    <property type="match status" value="1"/>
</dbReference>